<reference evidence="7 8" key="1">
    <citation type="submission" date="2019-04" db="EMBL/GenBank/DDBJ databases">
        <title>Complete genome sequence of Pantoea bacteriophage vB_PagS_AAS21.</title>
        <authorList>
            <person name="Truncaite L."/>
            <person name="Simoliuniene M."/>
            <person name="Zajanckauskaite A."/>
            <person name="Meskys R."/>
            <person name="Simoliunas E."/>
        </authorList>
    </citation>
    <scope>NUCLEOTIDE SEQUENCE [LARGE SCALE GENOMIC DNA]</scope>
</reference>
<dbReference type="InterPro" id="IPR004150">
    <property type="entry name" value="NAD_DNA_ligase_OB"/>
</dbReference>
<dbReference type="Pfam" id="PF03120">
    <property type="entry name" value="OB_DNA_ligase"/>
    <property type="match status" value="1"/>
</dbReference>
<gene>
    <name evidence="7" type="ORF">AAS21_gp037</name>
</gene>
<protein>
    <recommendedName>
        <fullName evidence="1">DNA ligase (NAD(+))</fullName>
        <ecNumber evidence="1">6.5.1.2</ecNumber>
    </recommendedName>
</protein>
<evidence type="ECO:0000259" key="6">
    <source>
        <dbReference type="SMART" id="SM00532"/>
    </source>
</evidence>
<evidence type="ECO:0000256" key="4">
    <source>
        <dbReference type="ARBA" id="ARBA00023027"/>
    </source>
</evidence>
<dbReference type="Gene3D" id="2.40.50.140">
    <property type="entry name" value="Nucleic acid-binding proteins"/>
    <property type="match status" value="1"/>
</dbReference>
<dbReference type="GO" id="GO:0006281">
    <property type="term" value="P:DNA repair"/>
    <property type="evidence" value="ECO:0007669"/>
    <property type="project" value="InterPro"/>
</dbReference>
<evidence type="ECO:0000256" key="1">
    <source>
        <dbReference type="ARBA" id="ARBA00012722"/>
    </source>
</evidence>
<keyword evidence="8" id="KW-1185">Reference proteome</keyword>
<dbReference type="GO" id="GO:0003911">
    <property type="term" value="F:DNA ligase (NAD+) activity"/>
    <property type="evidence" value="ECO:0007669"/>
    <property type="project" value="UniProtKB-EC"/>
</dbReference>
<accession>A0A4Y5P1F9</accession>
<evidence type="ECO:0000256" key="3">
    <source>
        <dbReference type="ARBA" id="ARBA00022705"/>
    </source>
</evidence>
<evidence type="ECO:0000256" key="2">
    <source>
        <dbReference type="ARBA" id="ARBA00022598"/>
    </source>
</evidence>
<comment type="catalytic activity">
    <reaction evidence="5">
        <text>NAD(+) + (deoxyribonucleotide)n-3'-hydroxyl + 5'-phospho-(deoxyribonucleotide)m = (deoxyribonucleotide)n+m + AMP + beta-nicotinamide D-nucleotide.</text>
        <dbReference type="EC" id="6.5.1.2"/>
    </reaction>
</comment>
<sequence>METVKDNLKEFIELCQEAYYQGNSIISDEEYDILIKRFPQAEEAIGPAGDVPHLFRMYSLQKVYLSRGDKAPDLADEIETPKIDGCALSVLYINGKLAQILTRGNGIKGRDVTANARQLNIANTIMQKVPTQITGEVVVTKKVENMRNYASGAINLKDSDEFLSRIAEGGLVFVAYGIQCQTDQVGMTGTYAEDMYWLETQGFLSVTTVDSRLEWFPIDGVVVRTNSNNAFNRLGWTNKFPRGAYAVKEDEEGEVTTLLAVTWDVGKSGKVTPVGHFEEIVIDDAKIAKATLNNVGYIEALDLEIGCQIRVIRSGGVIPKIIERVYD</sequence>
<keyword evidence="4" id="KW-0520">NAD</keyword>
<keyword evidence="2 7" id="KW-0436">Ligase</keyword>
<organism evidence="7 8">
    <name type="scientific">Pantoea phage vB_PagS_AAS21</name>
    <dbReference type="NCBI Taxonomy" id="2575261"/>
    <lineage>
        <taxon>Viruses</taxon>
        <taxon>Duplodnaviria</taxon>
        <taxon>Heunggongvirae</taxon>
        <taxon>Uroviricota</taxon>
        <taxon>Caudoviricetes</taxon>
        <taxon>Demerecviridae</taxon>
        <taxon>Keyvirus</taxon>
        <taxon>Keyvirus AAS21</taxon>
    </lineage>
</organism>
<dbReference type="Pfam" id="PF01653">
    <property type="entry name" value="DNA_ligase_aden"/>
    <property type="match status" value="1"/>
</dbReference>
<proteinExistence type="predicted"/>
<dbReference type="SUPFAM" id="SSF50249">
    <property type="entry name" value="Nucleic acid-binding proteins"/>
    <property type="match status" value="1"/>
</dbReference>
<dbReference type="InterPro" id="IPR013839">
    <property type="entry name" value="DNAligase_adenylation"/>
</dbReference>
<dbReference type="Gene3D" id="3.30.470.30">
    <property type="entry name" value="DNA ligase/mRNA capping enzyme"/>
    <property type="match status" value="1"/>
</dbReference>
<dbReference type="InterPro" id="IPR012340">
    <property type="entry name" value="NA-bd_OB-fold"/>
</dbReference>
<dbReference type="EC" id="6.5.1.2" evidence="1"/>
<evidence type="ECO:0000313" key="8">
    <source>
        <dbReference type="Proteomes" id="UP000308921"/>
    </source>
</evidence>
<dbReference type="InterPro" id="IPR013840">
    <property type="entry name" value="DNAligase_N"/>
</dbReference>
<evidence type="ECO:0000256" key="5">
    <source>
        <dbReference type="ARBA" id="ARBA00034005"/>
    </source>
</evidence>
<name>A0A4Y5P1F9_9CAUD</name>
<dbReference type="SUPFAM" id="SSF56091">
    <property type="entry name" value="DNA ligase/mRNA capping enzyme, catalytic domain"/>
    <property type="match status" value="1"/>
</dbReference>
<keyword evidence="3" id="KW-0235">DNA replication</keyword>
<dbReference type="EMBL" id="MK770119">
    <property type="protein sequence ID" value="QCW23775.1"/>
    <property type="molecule type" value="Genomic_DNA"/>
</dbReference>
<dbReference type="GO" id="GO:0006260">
    <property type="term" value="P:DNA replication"/>
    <property type="evidence" value="ECO:0007669"/>
    <property type="project" value="UniProtKB-KW"/>
</dbReference>
<evidence type="ECO:0000313" key="7">
    <source>
        <dbReference type="EMBL" id="QCW23775.1"/>
    </source>
</evidence>
<feature type="domain" description="NAD-dependent DNA ligase N-terminal" evidence="6">
    <location>
        <begin position="2"/>
        <end position="327"/>
    </location>
</feature>
<dbReference type="Proteomes" id="UP000308921">
    <property type="component" value="Segment"/>
</dbReference>
<dbReference type="SMART" id="SM00532">
    <property type="entry name" value="LIGANc"/>
    <property type="match status" value="1"/>
</dbReference>